<sequence>MKRPGRRSVVSLLAALPPSAATAQREGFDAFVEGVREEARRGGISPATLQQSLTGLRPLDRVIELDRRQPESTLAWETYRDRVLGQARIDAGRRAHADNRALLESLQDRFRVPGRVLVAIWGMETNYGASTGGFGVVEALATLAWEGRRAAYFRGELLAALRILDAGHVAPDRMRGSWAGAMGQPQFMPTSFERLAVDADGDGRKDIWDSRADALGSIANYLAVSGWQDGQRWGREARLPDGFDPAGAGRDTPRPLRDWAGMGLSYADGTAIAPGDESAALVVPGAATGSRQAFLVGENFRAIRRYNPSDFYALAVGLLSDRVA</sequence>
<dbReference type="NCBIfam" id="TIGR02283">
    <property type="entry name" value="MltB_2"/>
    <property type="match status" value="1"/>
</dbReference>
<feature type="chain" id="PRO_5021262883" evidence="1">
    <location>
        <begin position="24"/>
        <end position="324"/>
    </location>
</feature>
<name>A0A502FUI6_9PROT</name>
<proteinExistence type="predicted"/>
<feature type="signal peptide" evidence="1">
    <location>
        <begin position="1"/>
        <end position="23"/>
    </location>
</feature>
<evidence type="ECO:0000259" key="2">
    <source>
        <dbReference type="Pfam" id="PF13406"/>
    </source>
</evidence>
<dbReference type="InterPro" id="IPR031304">
    <property type="entry name" value="SLT_2"/>
</dbReference>
<dbReference type="GO" id="GO:0009253">
    <property type="term" value="P:peptidoglycan catabolic process"/>
    <property type="evidence" value="ECO:0007669"/>
    <property type="project" value="TreeGrafter"/>
</dbReference>
<dbReference type="InterPro" id="IPR043426">
    <property type="entry name" value="MltB-like"/>
</dbReference>
<dbReference type="RefSeq" id="WP_140885017.1">
    <property type="nucleotide sequence ID" value="NZ_RCZP01000019.1"/>
</dbReference>
<dbReference type="Pfam" id="PF13406">
    <property type="entry name" value="SLT_2"/>
    <property type="match status" value="1"/>
</dbReference>
<comment type="caution">
    <text evidence="3">The sequence shown here is derived from an EMBL/GenBank/DDBJ whole genome shotgun (WGS) entry which is preliminary data.</text>
</comment>
<feature type="domain" description="Transglycosylase SLT" evidence="2">
    <location>
        <begin position="28"/>
        <end position="321"/>
    </location>
</feature>
<dbReference type="Gene3D" id="1.10.8.350">
    <property type="entry name" value="Bacterial muramidase"/>
    <property type="match status" value="1"/>
</dbReference>
<dbReference type="InterPro" id="IPR011970">
    <property type="entry name" value="MltB_2"/>
</dbReference>
<dbReference type="OrthoDB" id="9808544at2"/>
<dbReference type="InterPro" id="IPR023346">
    <property type="entry name" value="Lysozyme-like_dom_sf"/>
</dbReference>
<organism evidence="3 4">
    <name type="scientific">Muricoccus nepalensis</name>
    <dbReference type="NCBI Taxonomy" id="1854500"/>
    <lineage>
        <taxon>Bacteria</taxon>
        <taxon>Pseudomonadati</taxon>
        <taxon>Pseudomonadota</taxon>
        <taxon>Alphaproteobacteria</taxon>
        <taxon>Acetobacterales</taxon>
        <taxon>Roseomonadaceae</taxon>
        <taxon>Muricoccus</taxon>
    </lineage>
</organism>
<dbReference type="GO" id="GO:0008933">
    <property type="term" value="F:peptidoglycan lytic transglycosylase activity"/>
    <property type="evidence" value="ECO:0007669"/>
    <property type="project" value="TreeGrafter"/>
</dbReference>
<keyword evidence="4" id="KW-1185">Reference proteome</keyword>
<dbReference type="FunFam" id="1.10.8.350:FF:000001">
    <property type="entry name" value="Lytic murein transglycosylase B"/>
    <property type="match status" value="1"/>
</dbReference>
<evidence type="ECO:0000256" key="1">
    <source>
        <dbReference type="SAM" id="SignalP"/>
    </source>
</evidence>
<keyword evidence="1" id="KW-0732">Signal</keyword>
<dbReference type="PANTHER" id="PTHR30163:SF8">
    <property type="entry name" value="LYTIC MUREIN TRANSGLYCOSYLASE"/>
    <property type="match status" value="1"/>
</dbReference>
<accession>A0A502FUI6</accession>
<dbReference type="SUPFAM" id="SSF53955">
    <property type="entry name" value="Lysozyme-like"/>
    <property type="match status" value="1"/>
</dbReference>
<dbReference type="Gene3D" id="1.10.530.10">
    <property type="match status" value="1"/>
</dbReference>
<protein>
    <submittedName>
        <fullName evidence="3">Lytic murein transglycosylase</fullName>
    </submittedName>
</protein>
<evidence type="ECO:0000313" key="4">
    <source>
        <dbReference type="Proteomes" id="UP000317078"/>
    </source>
</evidence>
<dbReference type="EMBL" id="RCZP01000019">
    <property type="protein sequence ID" value="TPG53114.1"/>
    <property type="molecule type" value="Genomic_DNA"/>
</dbReference>
<dbReference type="Proteomes" id="UP000317078">
    <property type="component" value="Unassembled WGS sequence"/>
</dbReference>
<dbReference type="AlphaFoldDB" id="A0A502FUI6"/>
<reference evidence="3 4" key="1">
    <citation type="journal article" date="2019" name="Environ. Microbiol.">
        <title>Species interactions and distinct microbial communities in high Arctic permafrost affected cryosols are associated with the CH4 and CO2 gas fluxes.</title>
        <authorList>
            <person name="Altshuler I."/>
            <person name="Hamel J."/>
            <person name="Turney S."/>
            <person name="Magnuson E."/>
            <person name="Levesque R."/>
            <person name="Greer C."/>
            <person name="Whyte L.G."/>
        </authorList>
    </citation>
    <scope>NUCLEOTIDE SEQUENCE [LARGE SCALE GENOMIC DNA]</scope>
    <source>
        <strain evidence="3 4">S9.3B</strain>
    </source>
</reference>
<dbReference type="PANTHER" id="PTHR30163">
    <property type="entry name" value="MEMBRANE-BOUND LYTIC MUREIN TRANSGLYCOSYLASE B"/>
    <property type="match status" value="1"/>
</dbReference>
<evidence type="ECO:0000313" key="3">
    <source>
        <dbReference type="EMBL" id="TPG53114.1"/>
    </source>
</evidence>
<dbReference type="CDD" id="cd13399">
    <property type="entry name" value="Slt35-like"/>
    <property type="match status" value="1"/>
</dbReference>
<gene>
    <name evidence="3" type="ORF">EAH89_17495</name>
</gene>